<dbReference type="EMBL" id="JBBKAI010000002">
    <property type="protein sequence ID" value="MEJ8662104.1"/>
    <property type="molecule type" value="Genomic_DNA"/>
</dbReference>
<gene>
    <name evidence="1" type="ORF">WKI58_37455</name>
</gene>
<dbReference type="Proteomes" id="UP001375539">
    <property type="component" value="Unassembled WGS sequence"/>
</dbReference>
<accession>A0ACC6QUQ6</accession>
<proteinExistence type="predicted"/>
<reference evidence="1" key="1">
    <citation type="submission" date="2024-03" db="EMBL/GenBank/DDBJ databases">
        <title>Novel Streptomyces species of biotechnological and ecological value are a feature of Machair soil.</title>
        <authorList>
            <person name="Prole J.R."/>
            <person name="Goodfellow M."/>
            <person name="Allenby N."/>
            <person name="Ward A.C."/>
        </authorList>
    </citation>
    <scope>NUCLEOTIDE SEQUENCE</scope>
    <source>
        <strain evidence="1">MS1.AVA.4</strain>
    </source>
</reference>
<evidence type="ECO:0000313" key="1">
    <source>
        <dbReference type="EMBL" id="MEJ8662104.1"/>
    </source>
</evidence>
<keyword evidence="2" id="KW-1185">Reference proteome</keyword>
<protein>
    <submittedName>
        <fullName evidence="1">SDR family NAD(P)-dependent oxidoreductase</fullName>
    </submittedName>
</protein>
<comment type="caution">
    <text evidence="1">The sequence shown here is derived from an EMBL/GenBank/DDBJ whole genome shotgun (WGS) entry which is preliminary data.</text>
</comment>
<name>A0ACC6QUQ6_9ACTN</name>
<evidence type="ECO:0000313" key="2">
    <source>
        <dbReference type="Proteomes" id="UP001375539"/>
    </source>
</evidence>
<organism evidence="1 2">
    <name type="scientific">Streptomyces pratisoli</name>
    <dbReference type="NCBI Taxonomy" id="3139917"/>
    <lineage>
        <taxon>Bacteria</taxon>
        <taxon>Bacillati</taxon>
        <taxon>Actinomycetota</taxon>
        <taxon>Actinomycetes</taxon>
        <taxon>Kitasatosporales</taxon>
        <taxon>Streptomycetaceae</taxon>
        <taxon>Streptomyces</taxon>
    </lineage>
</organism>
<sequence>MAQQIADKTALVTGGGSSIGRASTLALAAEGLLVAVGNRTAETLEGTVRPIEAAGGSAHQLVANVTDESRIEQAVQAAPAETGRPDFDRNDDGYDGEFRLSQVYSPAMLAYAIAPNERRVFLSNGRHRGRVGGERLPDLWLPGQGRHRRPAVDGPEKQK</sequence>